<dbReference type="AlphaFoldDB" id="A0A1P8MZT8"/>
<accession>A0A1P8MZT8</accession>
<dbReference type="RefSeq" id="WP_076630018.1">
    <property type="nucleotide sequence ID" value="NZ_CP019312.1"/>
</dbReference>
<organism evidence="2 3">
    <name type="scientific">Tateyamaria omphalii</name>
    <dbReference type="NCBI Taxonomy" id="299262"/>
    <lineage>
        <taxon>Bacteria</taxon>
        <taxon>Pseudomonadati</taxon>
        <taxon>Pseudomonadota</taxon>
        <taxon>Alphaproteobacteria</taxon>
        <taxon>Rhodobacterales</taxon>
        <taxon>Roseobacteraceae</taxon>
        <taxon>Tateyamaria</taxon>
    </lineage>
</organism>
<dbReference type="STRING" id="299262.BWR18_00005"/>
<dbReference type="Proteomes" id="UP000186336">
    <property type="component" value="Chromosome"/>
</dbReference>
<gene>
    <name evidence="2" type="ORF">BWR18_00005</name>
</gene>
<dbReference type="EMBL" id="CP019312">
    <property type="protein sequence ID" value="APX13586.1"/>
    <property type="molecule type" value="Genomic_DNA"/>
</dbReference>
<protein>
    <submittedName>
        <fullName evidence="2">Uncharacterized protein</fullName>
    </submittedName>
</protein>
<feature type="transmembrane region" description="Helical" evidence="1">
    <location>
        <begin position="177"/>
        <end position="195"/>
    </location>
</feature>
<reference evidence="2 3" key="1">
    <citation type="submission" date="2017-01" db="EMBL/GenBank/DDBJ databases">
        <title>Complete genome of Tateyamaria omphalii DOK1-4 isolated from seawater in Dokdo.</title>
        <authorList>
            <person name="Kim J.H."/>
            <person name="Chi W.-J."/>
        </authorList>
    </citation>
    <scope>NUCLEOTIDE SEQUENCE [LARGE SCALE GENOMIC DNA]</scope>
    <source>
        <strain evidence="2 3">DOK1-4</strain>
    </source>
</reference>
<evidence type="ECO:0000313" key="2">
    <source>
        <dbReference type="EMBL" id="APX13586.1"/>
    </source>
</evidence>
<keyword evidence="1" id="KW-0472">Membrane</keyword>
<proteinExistence type="predicted"/>
<sequence>MNLDSLVDPLVDLITINIEVWTGNLTVLDTFASDTNIVNRSLLLWLFICAIFALLARRMPVYENQLDGKPEELAIYLAATSLVAPACWIIAVWALDRQNACDGTIYTTLNATFLSNVIGLPPAILWLALVSGLQRYAEKSLAMSALSLVLVLAGSLIFYPTILPYAYLHGCVGWEYWYLYGAMAVLFCGISFAFFGGTAKDPETTD</sequence>
<feature type="transmembrane region" description="Helical" evidence="1">
    <location>
        <begin position="42"/>
        <end position="61"/>
    </location>
</feature>
<feature type="transmembrane region" description="Helical" evidence="1">
    <location>
        <begin position="113"/>
        <end position="133"/>
    </location>
</feature>
<evidence type="ECO:0000313" key="3">
    <source>
        <dbReference type="Proteomes" id="UP000186336"/>
    </source>
</evidence>
<feature type="transmembrane region" description="Helical" evidence="1">
    <location>
        <begin position="73"/>
        <end position="93"/>
    </location>
</feature>
<feature type="transmembrane region" description="Helical" evidence="1">
    <location>
        <begin position="145"/>
        <end position="165"/>
    </location>
</feature>
<keyword evidence="1" id="KW-0812">Transmembrane</keyword>
<keyword evidence="1" id="KW-1133">Transmembrane helix</keyword>
<name>A0A1P8MZT8_9RHOB</name>
<dbReference type="KEGG" id="tom:BWR18_00005"/>
<evidence type="ECO:0000256" key="1">
    <source>
        <dbReference type="SAM" id="Phobius"/>
    </source>
</evidence>
<keyword evidence="3" id="KW-1185">Reference proteome</keyword>